<dbReference type="EMBL" id="FPHX01000223">
    <property type="protein sequence ID" value="SFV85888.1"/>
    <property type="molecule type" value="Genomic_DNA"/>
</dbReference>
<organism evidence="2">
    <name type="scientific">hydrothermal vent metagenome</name>
    <dbReference type="NCBI Taxonomy" id="652676"/>
    <lineage>
        <taxon>unclassified sequences</taxon>
        <taxon>metagenomes</taxon>
        <taxon>ecological metagenomes</taxon>
    </lineage>
</organism>
<evidence type="ECO:0000313" key="3">
    <source>
        <dbReference type="EMBL" id="SFV82576.1"/>
    </source>
</evidence>
<reference evidence="2" key="1">
    <citation type="submission" date="2016-10" db="EMBL/GenBank/DDBJ databases">
        <authorList>
            <person name="de Groot N.N."/>
        </authorList>
    </citation>
    <scope>NUCLEOTIDE SEQUENCE</scope>
</reference>
<name>A0A1W1DEM4_9ZZZZ</name>
<accession>A0A1W1DEM4</accession>
<feature type="transmembrane region" description="Helical" evidence="1">
    <location>
        <begin position="7"/>
        <end position="27"/>
    </location>
</feature>
<keyword evidence="1" id="KW-1133">Transmembrane helix</keyword>
<keyword evidence="1" id="KW-0472">Membrane</keyword>
<evidence type="ECO:0000313" key="2">
    <source>
        <dbReference type="EMBL" id="SFV79576.1"/>
    </source>
</evidence>
<dbReference type="AlphaFoldDB" id="A0A1W1DEM4"/>
<evidence type="ECO:0000256" key="1">
    <source>
        <dbReference type="SAM" id="Phobius"/>
    </source>
</evidence>
<protein>
    <submittedName>
        <fullName evidence="2">Putative transmembrane protein</fullName>
    </submittedName>
</protein>
<evidence type="ECO:0000313" key="4">
    <source>
        <dbReference type="EMBL" id="SFV85888.1"/>
    </source>
</evidence>
<dbReference type="EMBL" id="FPHV01000202">
    <property type="protein sequence ID" value="SFV82576.1"/>
    <property type="molecule type" value="Genomic_DNA"/>
</dbReference>
<gene>
    <name evidence="2" type="ORF">MNB_SUP05-11-152</name>
    <name evidence="3" type="ORF">MNB_SUP05-6-395</name>
    <name evidence="4" type="ORF">MNB_SUP05-9-863</name>
</gene>
<dbReference type="EMBL" id="FPHS01000247">
    <property type="protein sequence ID" value="SFV79576.1"/>
    <property type="molecule type" value="Genomic_DNA"/>
</dbReference>
<sequence length="177" mass="20222">MNSKKELWVLLASFIIPIALGTAFFYWNPTAFTGTTVNYGKFVNPIIATEKQDVVFTKNTPGDLQGLWTLAYSTNQCDTACTQTLKDMKTIRILMNENMRRVQRLLLINGSTDLQEYGVLIANPSKTLNQQLKQFPNNTLFLIDPLGNVMLHYEPQGLEIKRVIKDLKRLFKYSRIG</sequence>
<keyword evidence="1 2" id="KW-0812">Transmembrane</keyword>
<proteinExistence type="predicted"/>